<dbReference type="EMBL" id="PFBD01000028">
    <property type="protein sequence ID" value="PIR86682.1"/>
    <property type="molecule type" value="Genomic_DNA"/>
</dbReference>
<protein>
    <recommendedName>
        <fullName evidence="1">Transcription elongation factor GreA/GreB C-terminal domain-containing protein</fullName>
    </recommendedName>
</protein>
<comment type="caution">
    <text evidence="2">The sequence shown here is derived from an EMBL/GenBank/DDBJ whole genome shotgun (WGS) entry which is preliminary data.</text>
</comment>
<reference evidence="3" key="1">
    <citation type="submission" date="2017-09" db="EMBL/GenBank/DDBJ databases">
        <title>Depth-based differentiation of microbial function through sediment-hosted aquifers and enrichment of novel symbionts in the deep terrestrial subsurface.</title>
        <authorList>
            <person name="Probst A.J."/>
            <person name="Ladd B."/>
            <person name="Jarett J.K."/>
            <person name="Geller-Mcgrath D.E."/>
            <person name="Sieber C.M.K."/>
            <person name="Emerson J.B."/>
            <person name="Anantharaman K."/>
            <person name="Thomas B.C."/>
            <person name="Malmstrom R."/>
            <person name="Stieglmeier M."/>
            <person name="Klingl A."/>
            <person name="Woyke T."/>
            <person name="Ryan C.M."/>
            <person name="Banfield J.F."/>
        </authorList>
    </citation>
    <scope>NUCLEOTIDE SEQUENCE [LARGE SCALE GENOMIC DNA]</scope>
</reference>
<dbReference type="SUPFAM" id="SSF54534">
    <property type="entry name" value="FKBP-like"/>
    <property type="match status" value="1"/>
</dbReference>
<dbReference type="InterPro" id="IPR036953">
    <property type="entry name" value="GreA/GreB_C_sf"/>
</dbReference>
<accession>A0A2H0UJV1</accession>
<dbReference type="GO" id="GO:0032784">
    <property type="term" value="P:regulation of DNA-templated transcription elongation"/>
    <property type="evidence" value="ECO:0007669"/>
    <property type="project" value="InterPro"/>
</dbReference>
<feature type="domain" description="Transcription elongation factor GreA/GreB C-terminal" evidence="1">
    <location>
        <begin position="85"/>
        <end position="155"/>
    </location>
</feature>
<organism evidence="2 3">
    <name type="scientific">Candidatus Harrisonbacteria bacterium CG10_big_fil_rev_8_21_14_0_10_49_15</name>
    <dbReference type="NCBI Taxonomy" id="1974587"/>
    <lineage>
        <taxon>Bacteria</taxon>
        <taxon>Candidatus Harrisoniibacteriota</taxon>
    </lineage>
</organism>
<dbReference type="GO" id="GO:0003677">
    <property type="term" value="F:DNA binding"/>
    <property type="evidence" value="ECO:0007669"/>
    <property type="project" value="InterPro"/>
</dbReference>
<proteinExistence type="predicted"/>
<evidence type="ECO:0000259" key="1">
    <source>
        <dbReference type="Pfam" id="PF01272"/>
    </source>
</evidence>
<gene>
    <name evidence="2" type="ORF">COU11_04190</name>
</gene>
<evidence type="ECO:0000313" key="3">
    <source>
        <dbReference type="Proteomes" id="UP000229526"/>
    </source>
</evidence>
<dbReference type="InterPro" id="IPR001437">
    <property type="entry name" value="Tscrpt_elong_fac_GreA/B_C"/>
</dbReference>
<dbReference type="Proteomes" id="UP000229526">
    <property type="component" value="Unassembled WGS sequence"/>
</dbReference>
<dbReference type="Pfam" id="PF01272">
    <property type="entry name" value="GreA_GreB"/>
    <property type="match status" value="1"/>
</dbReference>
<dbReference type="AlphaFoldDB" id="A0A2H0UJV1"/>
<name>A0A2H0UJV1_9BACT</name>
<sequence>MKIMDKQEIYELVVRAIKAEIAQDEESIIGLREASIEAPGAMQSHSDTSKFQFGTMANTLGELLDTKRAAVAAIKALANAPLSTETQVGIGSVVSIEDLEQKKSAQYFVVLPDAGGVEVVVDGRLVVVIAESAPLAQKLMGARVGDVVEFSVESGAPARRLMIRDIF</sequence>
<evidence type="ECO:0000313" key="2">
    <source>
        <dbReference type="EMBL" id="PIR86682.1"/>
    </source>
</evidence>
<dbReference type="Gene3D" id="3.10.50.30">
    <property type="entry name" value="Transcription elongation factor, GreA/GreB, C-terminal domain"/>
    <property type="match status" value="1"/>
</dbReference>